<keyword evidence="3" id="KW-0472">Membrane</keyword>
<dbReference type="SUPFAM" id="SSF50494">
    <property type="entry name" value="Trypsin-like serine proteases"/>
    <property type="match status" value="1"/>
</dbReference>
<dbReference type="GO" id="GO:0006508">
    <property type="term" value="P:proteolysis"/>
    <property type="evidence" value="ECO:0007669"/>
    <property type="project" value="InterPro"/>
</dbReference>
<accession>A0A8K0GFT3</accession>
<dbReference type="PROSITE" id="PS50240">
    <property type="entry name" value="TRYPSIN_DOM"/>
    <property type="match status" value="1"/>
</dbReference>
<dbReference type="AlphaFoldDB" id="A0A8K0GFT3"/>
<sequence>MFPLTYSTVLLSLVTASSTSMIWLYLSGKIRNSALTTTTTTEKEDKINKKDRVIGTNTQFVKYVVSVQYWNYHLCGAAIITDKWIISSAQCYHYRRGKVNGYRAIGGLHFLGETRSINQYVNISRVVIHPRFYYSEKCRQIASDIALLELVSPFLLDKFVDKIQLPLIRQSFTGRATVSGWGGYRSGAVPLGRVNITLLSYEECVEQNKLNNLTAKITMHKSMICGYPVENNHTVCRSDVGSPLVQGDTLIGIASFAQVCVITLGGKYISLYTKVSRYINFINKYVKDLY</sequence>
<keyword evidence="3" id="KW-1133">Transmembrane helix</keyword>
<dbReference type="PANTHER" id="PTHR24256">
    <property type="entry name" value="TRYPTASE-RELATED"/>
    <property type="match status" value="1"/>
</dbReference>
<dbReference type="SMART" id="SM00020">
    <property type="entry name" value="Tryp_SPc"/>
    <property type="match status" value="1"/>
</dbReference>
<keyword evidence="1" id="KW-1015">Disulfide bond</keyword>
<feature type="transmembrane region" description="Helical" evidence="3">
    <location>
        <begin position="6"/>
        <end position="26"/>
    </location>
</feature>
<dbReference type="InterPro" id="IPR001314">
    <property type="entry name" value="Peptidase_S1A"/>
</dbReference>
<evidence type="ECO:0000256" key="3">
    <source>
        <dbReference type="SAM" id="Phobius"/>
    </source>
</evidence>
<dbReference type="PRINTS" id="PR00722">
    <property type="entry name" value="CHYMOTRYPSIN"/>
</dbReference>
<evidence type="ECO:0000313" key="6">
    <source>
        <dbReference type="Proteomes" id="UP000801492"/>
    </source>
</evidence>
<dbReference type="InterPro" id="IPR001254">
    <property type="entry name" value="Trypsin_dom"/>
</dbReference>
<dbReference type="EMBL" id="VTPC01003677">
    <property type="protein sequence ID" value="KAF2898154.1"/>
    <property type="molecule type" value="Genomic_DNA"/>
</dbReference>
<dbReference type="GO" id="GO:0004252">
    <property type="term" value="F:serine-type endopeptidase activity"/>
    <property type="evidence" value="ECO:0007669"/>
    <property type="project" value="InterPro"/>
</dbReference>
<evidence type="ECO:0000313" key="5">
    <source>
        <dbReference type="EMBL" id="KAF2898154.1"/>
    </source>
</evidence>
<name>A0A8K0GFT3_IGNLU</name>
<organism evidence="5 6">
    <name type="scientific">Ignelater luminosus</name>
    <name type="common">Cucubano</name>
    <name type="synonym">Pyrophorus luminosus</name>
    <dbReference type="NCBI Taxonomy" id="2038154"/>
    <lineage>
        <taxon>Eukaryota</taxon>
        <taxon>Metazoa</taxon>
        <taxon>Ecdysozoa</taxon>
        <taxon>Arthropoda</taxon>
        <taxon>Hexapoda</taxon>
        <taxon>Insecta</taxon>
        <taxon>Pterygota</taxon>
        <taxon>Neoptera</taxon>
        <taxon>Endopterygota</taxon>
        <taxon>Coleoptera</taxon>
        <taxon>Polyphaga</taxon>
        <taxon>Elateriformia</taxon>
        <taxon>Elateroidea</taxon>
        <taxon>Elateridae</taxon>
        <taxon>Agrypninae</taxon>
        <taxon>Pyrophorini</taxon>
        <taxon>Ignelater</taxon>
    </lineage>
</organism>
<proteinExistence type="inferred from homology"/>
<comment type="similarity">
    <text evidence="2">Belongs to the peptidase S1 family. CLIP subfamily.</text>
</comment>
<feature type="domain" description="Peptidase S1" evidence="4">
    <location>
        <begin position="53"/>
        <end position="287"/>
    </location>
</feature>
<evidence type="ECO:0000256" key="1">
    <source>
        <dbReference type="ARBA" id="ARBA00023157"/>
    </source>
</evidence>
<evidence type="ECO:0000256" key="2">
    <source>
        <dbReference type="ARBA" id="ARBA00024195"/>
    </source>
</evidence>
<keyword evidence="6" id="KW-1185">Reference proteome</keyword>
<dbReference type="InterPro" id="IPR009003">
    <property type="entry name" value="Peptidase_S1_PA"/>
</dbReference>
<dbReference type="Gene3D" id="2.40.10.10">
    <property type="entry name" value="Trypsin-like serine proteases"/>
    <property type="match status" value="2"/>
</dbReference>
<evidence type="ECO:0000259" key="4">
    <source>
        <dbReference type="PROSITE" id="PS50240"/>
    </source>
</evidence>
<dbReference type="Pfam" id="PF00089">
    <property type="entry name" value="Trypsin"/>
    <property type="match status" value="1"/>
</dbReference>
<protein>
    <recommendedName>
        <fullName evidence="4">Peptidase S1 domain-containing protein</fullName>
    </recommendedName>
</protein>
<keyword evidence="3" id="KW-0812">Transmembrane</keyword>
<reference evidence="5" key="1">
    <citation type="submission" date="2019-08" db="EMBL/GenBank/DDBJ databases">
        <title>The genome of the North American firefly Photinus pyralis.</title>
        <authorList>
            <consortium name="Photinus pyralis genome working group"/>
            <person name="Fallon T.R."/>
            <person name="Sander Lower S.E."/>
            <person name="Weng J.-K."/>
        </authorList>
    </citation>
    <scope>NUCLEOTIDE SEQUENCE</scope>
    <source>
        <strain evidence="5">TRF0915ILg1</strain>
        <tissue evidence="5">Whole body</tissue>
    </source>
</reference>
<dbReference type="InterPro" id="IPR051487">
    <property type="entry name" value="Ser/Thr_Proteases_Immune/Dev"/>
</dbReference>
<gene>
    <name evidence="5" type="ORF">ILUMI_08024</name>
</gene>
<dbReference type="CDD" id="cd00190">
    <property type="entry name" value="Tryp_SPc"/>
    <property type="match status" value="1"/>
</dbReference>
<dbReference type="OrthoDB" id="6683749at2759"/>
<dbReference type="Proteomes" id="UP000801492">
    <property type="component" value="Unassembled WGS sequence"/>
</dbReference>
<comment type="caution">
    <text evidence="5">The sequence shown here is derived from an EMBL/GenBank/DDBJ whole genome shotgun (WGS) entry which is preliminary data.</text>
</comment>
<dbReference type="InterPro" id="IPR043504">
    <property type="entry name" value="Peptidase_S1_PA_chymotrypsin"/>
</dbReference>